<sequence>MPKEPFELERLASELGVDRDDEQDGAFHALPTLEPLSHEHAQLKAPSFNAEDFLLSRAYTSLPDLGTELKEYLARLKEELVQLINDDYEAFISLSTDLRGEGARLERLHFPLPALRKEIELSTAELKQVQDAVQEKLQERAAIREEKALLHLLLKISESVQRLEGLLLLPSPPDESGLDANGFSSPVDGLSDRPNAFTAQDDDGLDDRGRRGRGKHVARVGAEYTQMLYDVEKARGEGCAFVDTLQWRIDRIKTALSSDLDHFFASTLQSLILPSESNKPPPMEKARLSSDLNDCFKTYDLLKAWREAEEVVRRTIVKPFVRQTVFSGALAVPHSPLMPRTPYPNSAFSPMTPATPFTPFPRQYSAVSPGASGGILTLQLLDDAEDSLARLFNKLLRFVERDLALIFEVSERVSAKHKKTALLPTTNGDAELPPDTERFEILANVVFDEIGRALGDELGTTLFAAGRPDIFRNHFATSSNFVTTLESLAPSSQSIQALRVHPSYMGYQKRWQLPVYFQLRWKDIVVKVEDALAAPQPTLIRDGPNSQQPFFTHQASAVVACVATCWGDEVYIPDLGHRFWRLTLQILSRFRTWLDVVASSKEPKTTLPRLEKDIVRAASPVQRAGTPVAGAPSDAASVQAEDSSLRDCAALIADIKQVEQSMKDIWKVTIKLSLPLDEDDEEAEEALDLSLASLSERIPDLSNQIVAVLTRRCKDGLTGIVSIPSHFRAMTQRRDVSEPSPFVSNTLRPLKTFFDNVPGGEALRSSLGPEWSRAVFEGVAAEYYTQVVKTKKQEEALRRLKQPRRATGFSLFGGGAGRAQDDTRADERIQAQIVLDVETLGKDAAGLGVDVESSEAYRMLKASAASWLAGAES</sequence>
<dbReference type="PANTHER" id="PTHR12961">
    <property type="entry name" value="CONSERVED OLIGOMERIC GOLGI COMPLEX COMPONENT 2"/>
    <property type="match status" value="1"/>
</dbReference>
<dbReference type="GO" id="GO:0006891">
    <property type="term" value="P:intra-Golgi vesicle-mediated transport"/>
    <property type="evidence" value="ECO:0007669"/>
    <property type="project" value="TreeGrafter"/>
</dbReference>
<keyword evidence="7" id="KW-0472">Membrane</keyword>
<comment type="subcellular location">
    <subcellularLocation>
        <location evidence="1">Golgi apparatus membrane</location>
        <topology evidence="1">Peripheral membrane protein</topology>
    </subcellularLocation>
</comment>
<keyword evidence="14" id="KW-1185">Reference proteome</keyword>
<organism evidence="13 14">
    <name type="scientific">Exidia glandulosa HHB12029</name>
    <dbReference type="NCBI Taxonomy" id="1314781"/>
    <lineage>
        <taxon>Eukaryota</taxon>
        <taxon>Fungi</taxon>
        <taxon>Dikarya</taxon>
        <taxon>Basidiomycota</taxon>
        <taxon>Agaricomycotina</taxon>
        <taxon>Agaricomycetes</taxon>
        <taxon>Auriculariales</taxon>
        <taxon>Exidiaceae</taxon>
        <taxon>Exidia</taxon>
    </lineage>
</organism>
<dbReference type="InParanoid" id="A0A165GJA0"/>
<evidence type="ECO:0000256" key="1">
    <source>
        <dbReference type="ARBA" id="ARBA00004395"/>
    </source>
</evidence>
<feature type="region of interest" description="Disordered" evidence="10">
    <location>
        <begin position="177"/>
        <end position="212"/>
    </location>
</feature>
<evidence type="ECO:0000256" key="4">
    <source>
        <dbReference type="ARBA" id="ARBA00022448"/>
    </source>
</evidence>
<dbReference type="Pfam" id="PF06148">
    <property type="entry name" value="COG2_N"/>
    <property type="match status" value="1"/>
</dbReference>
<dbReference type="Pfam" id="PF12022">
    <property type="entry name" value="COG2_C"/>
    <property type="match status" value="1"/>
</dbReference>
<reference evidence="13 14" key="1">
    <citation type="journal article" date="2016" name="Mol. Biol. Evol.">
        <title>Comparative Genomics of Early-Diverging Mushroom-Forming Fungi Provides Insights into the Origins of Lignocellulose Decay Capabilities.</title>
        <authorList>
            <person name="Nagy L.G."/>
            <person name="Riley R."/>
            <person name="Tritt A."/>
            <person name="Adam C."/>
            <person name="Daum C."/>
            <person name="Floudas D."/>
            <person name="Sun H."/>
            <person name="Yadav J.S."/>
            <person name="Pangilinan J."/>
            <person name="Larsson K.H."/>
            <person name="Matsuura K."/>
            <person name="Barry K."/>
            <person name="Labutti K."/>
            <person name="Kuo R."/>
            <person name="Ohm R.A."/>
            <person name="Bhattacharya S.S."/>
            <person name="Shirouzu T."/>
            <person name="Yoshinaga Y."/>
            <person name="Martin F.M."/>
            <person name="Grigoriev I.V."/>
            <person name="Hibbett D.S."/>
        </authorList>
    </citation>
    <scope>NUCLEOTIDE SEQUENCE [LARGE SCALE GENOMIC DNA]</scope>
    <source>
        <strain evidence="13 14">HHB12029</strain>
    </source>
</reference>
<dbReference type="GO" id="GO:0000139">
    <property type="term" value="C:Golgi membrane"/>
    <property type="evidence" value="ECO:0007669"/>
    <property type="project" value="UniProtKB-SubCell"/>
</dbReference>
<evidence type="ECO:0000259" key="11">
    <source>
        <dbReference type="Pfam" id="PF06148"/>
    </source>
</evidence>
<dbReference type="AlphaFoldDB" id="A0A165GJA0"/>
<feature type="domain" description="COG complex component COG2 C-terminal" evidence="12">
    <location>
        <begin position="509"/>
        <end position="837"/>
    </location>
</feature>
<evidence type="ECO:0000259" key="12">
    <source>
        <dbReference type="Pfam" id="PF12022"/>
    </source>
</evidence>
<evidence type="ECO:0000256" key="8">
    <source>
        <dbReference type="ARBA" id="ARBA00031344"/>
    </source>
</evidence>
<feature type="domain" description="Conserved oligomeric Golgi complex subunit 2 N-terminal" evidence="11">
    <location>
        <begin position="37"/>
        <end position="108"/>
    </location>
</feature>
<dbReference type="InterPro" id="IPR024603">
    <property type="entry name" value="COG_complex_COG2_C"/>
</dbReference>
<dbReference type="PANTHER" id="PTHR12961:SF0">
    <property type="entry name" value="CONSERVED OLIGOMERIC GOLGI COMPLEX SUBUNIT 2"/>
    <property type="match status" value="1"/>
</dbReference>
<keyword evidence="9" id="KW-0175">Coiled coil</keyword>
<dbReference type="GO" id="GO:0007030">
    <property type="term" value="P:Golgi organization"/>
    <property type="evidence" value="ECO:0007669"/>
    <property type="project" value="InterPro"/>
</dbReference>
<keyword evidence="6" id="KW-0333">Golgi apparatus</keyword>
<accession>A0A165GJA0</accession>
<name>A0A165GJA0_EXIGL</name>
<keyword evidence="5" id="KW-0653">Protein transport</keyword>
<gene>
    <name evidence="13" type="ORF">EXIGLDRAFT_720206</name>
</gene>
<evidence type="ECO:0000256" key="2">
    <source>
        <dbReference type="ARBA" id="ARBA00007603"/>
    </source>
</evidence>
<feature type="coiled-coil region" evidence="9">
    <location>
        <begin position="112"/>
        <end position="146"/>
    </location>
</feature>
<proteinExistence type="inferred from homology"/>
<dbReference type="Proteomes" id="UP000077266">
    <property type="component" value="Unassembled WGS sequence"/>
</dbReference>
<dbReference type="InterPro" id="IPR024602">
    <property type="entry name" value="COG_su2_N"/>
</dbReference>
<dbReference type="GO" id="GO:0017119">
    <property type="term" value="C:Golgi transport complex"/>
    <property type="evidence" value="ECO:0007669"/>
    <property type="project" value="TreeGrafter"/>
</dbReference>
<dbReference type="EMBL" id="KV426045">
    <property type="protein sequence ID" value="KZV90605.1"/>
    <property type="molecule type" value="Genomic_DNA"/>
</dbReference>
<dbReference type="GO" id="GO:0015031">
    <property type="term" value="P:protein transport"/>
    <property type="evidence" value="ECO:0007669"/>
    <property type="project" value="UniProtKB-KW"/>
</dbReference>
<evidence type="ECO:0000256" key="5">
    <source>
        <dbReference type="ARBA" id="ARBA00022927"/>
    </source>
</evidence>
<keyword evidence="4" id="KW-0813">Transport</keyword>
<comment type="similarity">
    <text evidence="2">Belongs to the COG2 family.</text>
</comment>
<evidence type="ECO:0000256" key="10">
    <source>
        <dbReference type="SAM" id="MobiDB-lite"/>
    </source>
</evidence>
<evidence type="ECO:0000256" key="6">
    <source>
        <dbReference type="ARBA" id="ARBA00023034"/>
    </source>
</evidence>
<dbReference type="STRING" id="1314781.A0A165GJA0"/>
<evidence type="ECO:0000256" key="7">
    <source>
        <dbReference type="ARBA" id="ARBA00023136"/>
    </source>
</evidence>
<protein>
    <recommendedName>
        <fullName evidence="3">Conserved oligomeric Golgi complex subunit 2</fullName>
    </recommendedName>
    <alternativeName>
        <fullName evidence="8">Component of oligomeric Golgi complex 2</fullName>
    </alternativeName>
</protein>
<evidence type="ECO:0000313" key="13">
    <source>
        <dbReference type="EMBL" id="KZV90605.1"/>
    </source>
</evidence>
<evidence type="ECO:0000256" key="9">
    <source>
        <dbReference type="SAM" id="Coils"/>
    </source>
</evidence>
<evidence type="ECO:0000256" key="3">
    <source>
        <dbReference type="ARBA" id="ARBA00020977"/>
    </source>
</evidence>
<evidence type="ECO:0000313" key="14">
    <source>
        <dbReference type="Proteomes" id="UP000077266"/>
    </source>
</evidence>
<dbReference type="InterPro" id="IPR009316">
    <property type="entry name" value="COG2"/>
</dbReference>
<dbReference type="OrthoDB" id="332281at2759"/>